<sequence>MVENLSIADSNFMQNMLELGNNVLKVQENYNLIIEQNKSLEEEMKKYMMDNDKKLVNIQNSFDQKIKLQKEVINNQTEKFQNLEQTYKENCSSLELKIQKIEEENKDKITNLEQIIQQKDEKIFEEEIKRVCKYSR</sequence>
<proteinExistence type="predicted"/>
<evidence type="ECO:0000313" key="3">
    <source>
        <dbReference type="WBParaSite" id="scf7180000423660.g11458"/>
    </source>
</evidence>
<name>A0A915P9X4_9BILA</name>
<dbReference type="WBParaSite" id="scf7180000423660.g11458">
    <property type="protein sequence ID" value="scf7180000423660.g11458"/>
    <property type="gene ID" value="scf7180000423660.g11458"/>
</dbReference>
<dbReference type="AlphaFoldDB" id="A0A915P9X4"/>
<evidence type="ECO:0000256" key="1">
    <source>
        <dbReference type="SAM" id="Coils"/>
    </source>
</evidence>
<reference evidence="3" key="1">
    <citation type="submission" date="2022-11" db="UniProtKB">
        <authorList>
            <consortium name="WormBaseParasite"/>
        </authorList>
    </citation>
    <scope>IDENTIFICATION</scope>
</reference>
<protein>
    <submittedName>
        <fullName evidence="3">Uncharacterized protein</fullName>
    </submittedName>
</protein>
<keyword evidence="1" id="KW-0175">Coiled coil</keyword>
<evidence type="ECO:0000313" key="2">
    <source>
        <dbReference type="Proteomes" id="UP000887560"/>
    </source>
</evidence>
<dbReference type="Proteomes" id="UP000887560">
    <property type="component" value="Unplaced"/>
</dbReference>
<accession>A0A915P9X4</accession>
<organism evidence="2 3">
    <name type="scientific">Meloidogyne floridensis</name>
    <dbReference type="NCBI Taxonomy" id="298350"/>
    <lineage>
        <taxon>Eukaryota</taxon>
        <taxon>Metazoa</taxon>
        <taxon>Ecdysozoa</taxon>
        <taxon>Nematoda</taxon>
        <taxon>Chromadorea</taxon>
        <taxon>Rhabditida</taxon>
        <taxon>Tylenchina</taxon>
        <taxon>Tylenchomorpha</taxon>
        <taxon>Tylenchoidea</taxon>
        <taxon>Meloidogynidae</taxon>
        <taxon>Meloidogyninae</taxon>
        <taxon>Meloidogyne</taxon>
    </lineage>
</organism>
<keyword evidence="2" id="KW-1185">Reference proteome</keyword>
<feature type="coiled-coil region" evidence="1">
    <location>
        <begin position="23"/>
        <end position="122"/>
    </location>
</feature>